<sequence length="356" mass="39133">MPGNEVKQRKKIQSQGNNNAALDQTVQQTYDKSENSAGDKLMIASGDAEKSSAFPPDIKTCVCLFFTVVCLGLLWIILQQNSRFSDLEEKYRLVNRKAGDFQELHVEVSRISQKFESLPDVLGRLEGQLVQAQVEKLEVDVEELKRWKAAVVEKREGLQVDLVELMRAVRHMEERTAAVAKDAAAQVSSARTDMRRMSGLGAETEALLARMAVLEGRVARAETAMAKRIGDLLAGSIERVSALRGLSERNSQAAEKLWQGAAKLEAADGELAGRLLALENGRARLLKTVTFASDVKPKVATIRRELAMLEPLLSDLILRVGHLAQDLGHREGDIALLWDALTSLSASEQLLAQVPS</sequence>
<dbReference type="AlphaFoldDB" id="A0A3B3RV75"/>
<organism evidence="3 4">
    <name type="scientific">Paramormyrops kingsleyae</name>
    <dbReference type="NCBI Taxonomy" id="1676925"/>
    <lineage>
        <taxon>Eukaryota</taxon>
        <taxon>Metazoa</taxon>
        <taxon>Chordata</taxon>
        <taxon>Craniata</taxon>
        <taxon>Vertebrata</taxon>
        <taxon>Euteleostomi</taxon>
        <taxon>Actinopterygii</taxon>
        <taxon>Neopterygii</taxon>
        <taxon>Teleostei</taxon>
        <taxon>Osteoglossocephala</taxon>
        <taxon>Osteoglossomorpha</taxon>
        <taxon>Osteoglossiformes</taxon>
        <taxon>Mormyridae</taxon>
        <taxon>Paramormyrops</taxon>
    </lineage>
</organism>
<dbReference type="PANTHER" id="PTHR21734">
    <property type="entry name" value="INHIBITOR OF NUCLEAR FACTOR KAPPA-B KINASE-INTERACTING PROTEIN"/>
    <property type="match status" value="1"/>
</dbReference>
<dbReference type="Ensembl" id="ENSPKIT00000002866.1">
    <property type="protein sequence ID" value="ENSPKIP00000022208.1"/>
    <property type="gene ID" value="ENSPKIG00000006312.1"/>
</dbReference>
<keyword evidence="2" id="KW-1133">Transmembrane helix</keyword>
<protein>
    <recommendedName>
        <fullName evidence="5">IKBKB interacting protein</fullName>
    </recommendedName>
</protein>
<feature type="region of interest" description="Disordered" evidence="1">
    <location>
        <begin position="1"/>
        <end position="23"/>
    </location>
</feature>
<keyword evidence="4" id="KW-1185">Reference proteome</keyword>
<dbReference type="InterPro" id="IPR024152">
    <property type="entry name" value="Inh_kappa-B_kinase-int"/>
</dbReference>
<evidence type="ECO:0008006" key="5">
    <source>
        <dbReference type="Google" id="ProtNLM"/>
    </source>
</evidence>
<evidence type="ECO:0000256" key="2">
    <source>
        <dbReference type="SAM" id="Phobius"/>
    </source>
</evidence>
<dbReference type="PANTHER" id="PTHR21734:SF10">
    <property type="entry name" value="INHIBITOR OF NUCLEAR FACTOR KAPPA-B KINASE-INTERACTING PROTEIN"/>
    <property type="match status" value="1"/>
</dbReference>
<name>A0A3B3RV75_9TELE</name>
<dbReference type="GeneTree" id="ENSGT00500000045001"/>
<reference evidence="3" key="1">
    <citation type="submission" date="2025-08" db="UniProtKB">
        <authorList>
            <consortium name="Ensembl"/>
        </authorList>
    </citation>
    <scope>IDENTIFICATION</scope>
</reference>
<evidence type="ECO:0000313" key="3">
    <source>
        <dbReference type="Ensembl" id="ENSPKIP00000022208.1"/>
    </source>
</evidence>
<feature type="transmembrane region" description="Helical" evidence="2">
    <location>
        <begin position="60"/>
        <end position="78"/>
    </location>
</feature>
<evidence type="ECO:0000256" key="1">
    <source>
        <dbReference type="SAM" id="MobiDB-lite"/>
    </source>
</evidence>
<proteinExistence type="predicted"/>
<keyword evidence="2" id="KW-0812">Transmembrane</keyword>
<feature type="compositionally biased region" description="Polar residues" evidence="1">
    <location>
        <begin position="13"/>
        <end position="23"/>
    </location>
</feature>
<reference evidence="3" key="2">
    <citation type="submission" date="2025-09" db="UniProtKB">
        <authorList>
            <consortium name="Ensembl"/>
        </authorList>
    </citation>
    <scope>IDENTIFICATION</scope>
</reference>
<accession>A0A3B3RV75</accession>
<keyword evidence="2" id="KW-0472">Membrane</keyword>
<evidence type="ECO:0000313" key="4">
    <source>
        <dbReference type="Proteomes" id="UP000261540"/>
    </source>
</evidence>
<dbReference type="Proteomes" id="UP000261540">
    <property type="component" value="Unplaced"/>
</dbReference>